<gene>
    <name evidence="3" type="ORF">SPSIL_051380</name>
</gene>
<reference evidence="3" key="1">
    <citation type="submission" date="2024-05" db="EMBL/GenBank/DDBJ databases">
        <title>Isolation and characterization of Sporomusa carbonis sp. nov., a carboxydotrophic hydrogenogen in the genus of Sporomusa isolated from a charcoal burning pile.</title>
        <authorList>
            <person name="Boeer T."/>
            <person name="Rosenbaum F."/>
            <person name="Eysell L."/>
            <person name="Mueller V."/>
            <person name="Daniel R."/>
            <person name="Poehlein A."/>
        </authorList>
    </citation>
    <scope>NUCLEOTIDE SEQUENCE [LARGE SCALE GENOMIC DNA]</scope>
    <source>
        <strain evidence="3">DSM 10669</strain>
    </source>
</reference>
<feature type="region of interest" description="Disordered" evidence="1">
    <location>
        <begin position="1"/>
        <end position="117"/>
    </location>
</feature>
<protein>
    <submittedName>
        <fullName evidence="3">Uncharacterized protein</fullName>
    </submittedName>
</protein>
<organism evidence="3 4">
    <name type="scientific">Sporomusa silvacetica DSM 10669</name>
    <dbReference type="NCBI Taxonomy" id="1123289"/>
    <lineage>
        <taxon>Bacteria</taxon>
        <taxon>Bacillati</taxon>
        <taxon>Bacillota</taxon>
        <taxon>Negativicutes</taxon>
        <taxon>Selenomonadales</taxon>
        <taxon>Sporomusaceae</taxon>
        <taxon>Sporomusa</taxon>
    </lineage>
</organism>
<keyword evidence="2" id="KW-1133">Transmembrane helix</keyword>
<dbReference type="RefSeq" id="WP_094604340.1">
    <property type="nucleotide sequence ID" value="NZ_CP155573.1"/>
</dbReference>
<dbReference type="Proteomes" id="UP000216752">
    <property type="component" value="Chromosome"/>
</dbReference>
<evidence type="ECO:0000313" key="4">
    <source>
        <dbReference type="Proteomes" id="UP000216752"/>
    </source>
</evidence>
<keyword evidence="2" id="KW-0472">Membrane</keyword>
<name>A0ABZ3ITJ1_9FIRM</name>
<evidence type="ECO:0000256" key="1">
    <source>
        <dbReference type="SAM" id="MobiDB-lite"/>
    </source>
</evidence>
<sequence length="193" mass="19825">MPIAPTPPTKPTPPIAPTLTPTGSHTGSDFPPASSSNSTPNSGKTVSTELSGTAKKLDELGKAFQGKSAQTKAGEKSAPAATTTNKTNSIQSAPAAGSDSQAAVSAQTAVPAKPPVVNSKPSGLSYLPFIGIVAVTAVILVGLRLFKRKPKQQRTLSDYAKKTATVINKEGLDIAVSPQTTAPKVEKHFEVRV</sequence>
<feature type="compositionally biased region" description="Polar residues" evidence="1">
    <location>
        <begin position="80"/>
        <end position="108"/>
    </location>
</feature>
<proteinExistence type="predicted"/>
<evidence type="ECO:0000313" key="3">
    <source>
        <dbReference type="EMBL" id="XFO68910.1"/>
    </source>
</evidence>
<feature type="compositionally biased region" description="Pro residues" evidence="1">
    <location>
        <begin position="1"/>
        <end position="16"/>
    </location>
</feature>
<feature type="compositionally biased region" description="Low complexity" evidence="1">
    <location>
        <begin position="31"/>
        <end position="42"/>
    </location>
</feature>
<feature type="transmembrane region" description="Helical" evidence="2">
    <location>
        <begin position="126"/>
        <end position="146"/>
    </location>
</feature>
<dbReference type="EMBL" id="CP155573">
    <property type="protein sequence ID" value="XFO68910.1"/>
    <property type="molecule type" value="Genomic_DNA"/>
</dbReference>
<keyword evidence="4" id="KW-1185">Reference proteome</keyword>
<evidence type="ECO:0000256" key="2">
    <source>
        <dbReference type="SAM" id="Phobius"/>
    </source>
</evidence>
<accession>A0ABZ3ITJ1</accession>
<keyword evidence="2" id="KW-0812">Transmembrane</keyword>